<keyword evidence="4" id="KW-1185">Reference proteome</keyword>
<dbReference type="PANTHER" id="PTHR43190">
    <property type="entry name" value="N-ACETYL-D-GLUCOSAMINE KINASE"/>
    <property type="match status" value="1"/>
</dbReference>
<dbReference type="CDD" id="cd24082">
    <property type="entry name" value="ASKHA_NBD_GspK-like"/>
    <property type="match status" value="1"/>
</dbReference>
<sequence length="327" mass="33688">MAACAAVHHDTQATQTGAAYAPAEQGGEPRESSASAYFWVGIDAGGSHCRALLTDDSGQVLGHGVAGPANPVNGVSQSQAAIMSAIDKALGAARLDKQYHRLIVGAGLAGLHLPKMQQVMNEWAHPFAAWHTTTDLHVAALGAHQGADGGVIILGTGFSSLANVKGQQILIGGHGFPINATCSGSWFGLEAVKAVLLDADGIGPGTSLTGKLLQGTNAMALAEQLMHANATDFARFAPQVFEQAGAGDAVSLSLIEQGATFINGVIRRLLATGIDSLSLVGGIAPLMQPWLAPDLSTRIRTAKASPEEGAILFARQCHVGNSRIQER</sequence>
<dbReference type="eggNOG" id="COG2971">
    <property type="taxonomic scope" value="Bacteria"/>
</dbReference>
<dbReference type="Pfam" id="PF01869">
    <property type="entry name" value="BcrAD_BadFG"/>
    <property type="match status" value="1"/>
</dbReference>
<proteinExistence type="predicted"/>
<dbReference type="InterPro" id="IPR002731">
    <property type="entry name" value="ATPase_BadF"/>
</dbReference>
<dbReference type="KEGG" id="saz:Sama_0298"/>
<dbReference type="SUPFAM" id="SSF53067">
    <property type="entry name" value="Actin-like ATPase domain"/>
    <property type="match status" value="2"/>
</dbReference>
<reference evidence="3 4" key="1">
    <citation type="submission" date="2006-12" db="EMBL/GenBank/DDBJ databases">
        <title>Complete sequence of Shewanella amazonensis SB2B.</title>
        <authorList>
            <consortium name="US DOE Joint Genome Institute"/>
            <person name="Copeland A."/>
            <person name="Lucas S."/>
            <person name="Lapidus A."/>
            <person name="Barry K."/>
            <person name="Detter J.C."/>
            <person name="Glavina del Rio T."/>
            <person name="Hammon N."/>
            <person name="Israni S."/>
            <person name="Dalin E."/>
            <person name="Tice H."/>
            <person name="Pitluck S."/>
            <person name="Munk A.C."/>
            <person name="Brettin T."/>
            <person name="Bruce D."/>
            <person name="Han C."/>
            <person name="Tapia R."/>
            <person name="Gilna P."/>
            <person name="Schmutz J."/>
            <person name="Larimer F."/>
            <person name="Land M."/>
            <person name="Hauser L."/>
            <person name="Kyrpides N."/>
            <person name="Mikhailova N."/>
            <person name="Fredrickson J."/>
            <person name="Richardson P."/>
        </authorList>
    </citation>
    <scope>NUCLEOTIDE SEQUENCE [LARGE SCALE GENOMIC DNA]</scope>
    <source>
        <strain evidence="4">ATCC BAA-1098 / SB2B</strain>
    </source>
</reference>
<evidence type="ECO:0000256" key="1">
    <source>
        <dbReference type="SAM" id="MobiDB-lite"/>
    </source>
</evidence>
<accession>A1S2A3</accession>
<name>A1S2A3_SHEAM</name>
<gene>
    <name evidence="3" type="ordered locus">Sama_0298</name>
</gene>
<evidence type="ECO:0000259" key="2">
    <source>
        <dbReference type="Pfam" id="PF01869"/>
    </source>
</evidence>
<dbReference type="EMBL" id="CP000507">
    <property type="protein sequence ID" value="ABL98509.1"/>
    <property type="molecule type" value="Genomic_DNA"/>
</dbReference>
<feature type="domain" description="ATPase BadF/BadG/BcrA/BcrD type" evidence="2">
    <location>
        <begin position="40"/>
        <end position="314"/>
    </location>
</feature>
<feature type="region of interest" description="Disordered" evidence="1">
    <location>
        <begin position="1"/>
        <end position="27"/>
    </location>
</feature>
<dbReference type="InterPro" id="IPR052519">
    <property type="entry name" value="Euk-type_GlcNAc_Kinase"/>
</dbReference>
<dbReference type="OrthoDB" id="9816014at2"/>
<dbReference type="Gene3D" id="3.30.420.40">
    <property type="match status" value="2"/>
</dbReference>
<protein>
    <submittedName>
        <fullName evidence="3">ATPase, BadF/BadG/BcrA/BcrD type</fullName>
    </submittedName>
</protein>
<dbReference type="DNASU" id="4602554"/>
<dbReference type="Proteomes" id="UP000009175">
    <property type="component" value="Chromosome"/>
</dbReference>
<evidence type="ECO:0000313" key="4">
    <source>
        <dbReference type="Proteomes" id="UP000009175"/>
    </source>
</evidence>
<organism evidence="3 4">
    <name type="scientific">Shewanella amazonensis (strain ATCC BAA-1098 / SB2B)</name>
    <dbReference type="NCBI Taxonomy" id="326297"/>
    <lineage>
        <taxon>Bacteria</taxon>
        <taxon>Pseudomonadati</taxon>
        <taxon>Pseudomonadota</taxon>
        <taxon>Gammaproteobacteria</taxon>
        <taxon>Alteromonadales</taxon>
        <taxon>Shewanellaceae</taxon>
        <taxon>Shewanella</taxon>
    </lineage>
</organism>
<dbReference type="InterPro" id="IPR043129">
    <property type="entry name" value="ATPase_NBD"/>
</dbReference>
<dbReference type="PANTHER" id="PTHR43190:SF3">
    <property type="entry name" value="N-ACETYL-D-GLUCOSAMINE KINASE"/>
    <property type="match status" value="1"/>
</dbReference>
<dbReference type="HOGENOM" id="CLU_016274_2_0_6"/>
<dbReference type="AlphaFoldDB" id="A1S2A3"/>
<dbReference type="STRING" id="326297.Sama_0298"/>
<evidence type="ECO:0000313" key="3">
    <source>
        <dbReference type="EMBL" id="ABL98509.1"/>
    </source>
</evidence>